<gene>
    <name evidence="3" type="ORF">OS493_040090</name>
</gene>
<feature type="region of interest" description="Disordered" evidence="1">
    <location>
        <begin position="42"/>
        <end position="79"/>
    </location>
</feature>
<dbReference type="Proteomes" id="UP001163046">
    <property type="component" value="Unassembled WGS sequence"/>
</dbReference>
<dbReference type="GO" id="GO:0003676">
    <property type="term" value="F:nucleic acid binding"/>
    <property type="evidence" value="ECO:0007669"/>
    <property type="project" value="InterPro"/>
</dbReference>
<evidence type="ECO:0000256" key="1">
    <source>
        <dbReference type="SAM" id="MobiDB-lite"/>
    </source>
</evidence>
<dbReference type="EMBL" id="MU826636">
    <property type="protein sequence ID" value="KAJ7375605.1"/>
    <property type="molecule type" value="Genomic_DNA"/>
</dbReference>
<evidence type="ECO:0000259" key="2">
    <source>
        <dbReference type="Pfam" id="PF03184"/>
    </source>
</evidence>
<feature type="domain" description="DDE-1" evidence="2">
    <location>
        <begin position="290"/>
        <end position="398"/>
    </location>
</feature>
<feature type="region of interest" description="Disordered" evidence="1">
    <location>
        <begin position="277"/>
        <end position="307"/>
    </location>
</feature>
<dbReference type="OrthoDB" id="2425962at2759"/>
<proteinExistence type="predicted"/>
<feature type="compositionally biased region" description="Basic and acidic residues" evidence="1">
    <location>
        <begin position="70"/>
        <end position="79"/>
    </location>
</feature>
<dbReference type="Pfam" id="PF03184">
    <property type="entry name" value="DDE_1"/>
    <property type="match status" value="1"/>
</dbReference>
<evidence type="ECO:0000313" key="4">
    <source>
        <dbReference type="Proteomes" id="UP001163046"/>
    </source>
</evidence>
<sequence>MSKVGICNQCTIPPLPAVVLRPMMNQVLEDMDGFQRNQASSVLKQKMSKVQPAQSPEPLRQRRNSSSEGTDIKVPDKRKQWTREQKLEFIDLYKKYKNKAKAAREFKARYKFEVKASTYNPWINQEHKLRNSNYNRKRQELVDVQLFRTWRRDYLRNSRNYVGKVSRLRNGGFRSRCKQLMAELHPGVEFKMSNHWFDRFKSRYDISLRRPTNAAQKQSETLRTSIQQFSQISQKNGHSQSHCRSLGITRYSEYGSNTSAILLQHQGSYLCRKRRKVSMDSDDRAQDKEFQTEKRGSMIQESWSSSKRTHGANEEMMVFWLRNMWKKPNMFGQPRDRLLTYDAHRAQTTERVKTILTQECQTTLGLVPPGATSKVQPLDVTFNAEFKKSVDRLATEHLSANPERFMTEK</sequence>
<accession>A0A9W9Z615</accession>
<reference evidence="3" key="1">
    <citation type="submission" date="2023-01" db="EMBL/GenBank/DDBJ databases">
        <title>Genome assembly of the deep-sea coral Lophelia pertusa.</title>
        <authorList>
            <person name="Herrera S."/>
            <person name="Cordes E."/>
        </authorList>
    </citation>
    <scope>NUCLEOTIDE SEQUENCE</scope>
    <source>
        <strain evidence="3">USNM1676648</strain>
        <tissue evidence="3">Polyp</tissue>
    </source>
</reference>
<feature type="compositionally biased region" description="Basic and acidic residues" evidence="1">
    <location>
        <begin position="277"/>
        <end position="296"/>
    </location>
</feature>
<dbReference type="InterPro" id="IPR004875">
    <property type="entry name" value="DDE_SF_endonuclease_dom"/>
</dbReference>
<dbReference type="AlphaFoldDB" id="A0A9W9Z615"/>
<protein>
    <recommendedName>
        <fullName evidence="2">DDE-1 domain-containing protein</fullName>
    </recommendedName>
</protein>
<comment type="caution">
    <text evidence="3">The sequence shown here is derived from an EMBL/GenBank/DDBJ whole genome shotgun (WGS) entry which is preliminary data.</text>
</comment>
<name>A0A9W9Z615_9CNID</name>
<organism evidence="3 4">
    <name type="scientific">Desmophyllum pertusum</name>
    <dbReference type="NCBI Taxonomy" id="174260"/>
    <lineage>
        <taxon>Eukaryota</taxon>
        <taxon>Metazoa</taxon>
        <taxon>Cnidaria</taxon>
        <taxon>Anthozoa</taxon>
        <taxon>Hexacorallia</taxon>
        <taxon>Scleractinia</taxon>
        <taxon>Caryophylliina</taxon>
        <taxon>Caryophylliidae</taxon>
        <taxon>Desmophyllum</taxon>
    </lineage>
</organism>
<keyword evidence="4" id="KW-1185">Reference proteome</keyword>
<evidence type="ECO:0000313" key="3">
    <source>
        <dbReference type="EMBL" id="KAJ7375605.1"/>
    </source>
</evidence>